<feature type="domain" description="HTH hxlR-type" evidence="4">
    <location>
        <begin position="7"/>
        <end position="100"/>
    </location>
</feature>
<evidence type="ECO:0000256" key="2">
    <source>
        <dbReference type="ARBA" id="ARBA00023125"/>
    </source>
</evidence>
<dbReference type="PANTHER" id="PTHR33204">
    <property type="entry name" value="TRANSCRIPTIONAL REGULATOR, MARR FAMILY"/>
    <property type="match status" value="1"/>
</dbReference>
<dbReference type="InterPro" id="IPR002577">
    <property type="entry name" value="HTH_HxlR"/>
</dbReference>
<dbReference type="AlphaFoldDB" id="A0A511RGE8"/>
<evidence type="ECO:0000256" key="1">
    <source>
        <dbReference type="ARBA" id="ARBA00023015"/>
    </source>
</evidence>
<evidence type="ECO:0000313" key="6">
    <source>
        <dbReference type="Proteomes" id="UP000321827"/>
    </source>
</evidence>
<reference evidence="5 6" key="1">
    <citation type="submission" date="2019-07" db="EMBL/GenBank/DDBJ databases">
        <title>Whole genome shotgun sequence of Oceanithermus desulfurans NBRC 100063.</title>
        <authorList>
            <person name="Hosoyama A."/>
            <person name="Uohara A."/>
            <person name="Ohji S."/>
            <person name="Ichikawa N."/>
        </authorList>
    </citation>
    <scope>NUCLEOTIDE SEQUENCE [LARGE SCALE GENOMIC DNA]</scope>
    <source>
        <strain evidence="5 6">NBRC 100063</strain>
    </source>
</reference>
<keyword evidence="1" id="KW-0805">Transcription regulation</keyword>
<dbReference type="Proteomes" id="UP000321827">
    <property type="component" value="Unassembled WGS sequence"/>
</dbReference>
<comment type="caution">
    <text evidence="5">The sequence shown here is derived from an EMBL/GenBank/DDBJ whole genome shotgun (WGS) entry which is preliminary data.</text>
</comment>
<dbReference type="RefSeq" id="WP_147144850.1">
    <property type="nucleotide sequence ID" value="NZ_BJXN01000001.1"/>
</dbReference>
<dbReference type="PROSITE" id="PS51118">
    <property type="entry name" value="HTH_HXLR"/>
    <property type="match status" value="1"/>
</dbReference>
<dbReference type="Gene3D" id="1.10.10.10">
    <property type="entry name" value="Winged helix-like DNA-binding domain superfamily/Winged helix DNA-binding domain"/>
    <property type="match status" value="1"/>
</dbReference>
<dbReference type="PANTHER" id="PTHR33204:SF37">
    <property type="entry name" value="HTH-TYPE TRANSCRIPTIONAL REGULATOR YODB"/>
    <property type="match status" value="1"/>
</dbReference>
<dbReference type="EMBL" id="BJXN01000001">
    <property type="protein sequence ID" value="GEM88721.1"/>
    <property type="molecule type" value="Genomic_DNA"/>
</dbReference>
<dbReference type="OrthoDB" id="9791143at2"/>
<organism evidence="5 6">
    <name type="scientific">Oceanithermus desulfurans NBRC 100063</name>
    <dbReference type="NCBI Taxonomy" id="1227550"/>
    <lineage>
        <taxon>Bacteria</taxon>
        <taxon>Thermotogati</taxon>
        <taxon>Deinococcota</taxon>
        <taxon>Deinococci</taxon>
        <taxon>Thermales</taxon>
        <taxon>Thermaceae</taxon>
        <taxon>Oceanithermus</taxon>
    </lineage>
</organism>
<dbReference type="InterPro" id="IPR036388">
    <property type="entry name" value="WH-like_DNA-bd_sf"/>
</dbReference>
<dbReference type="Pfam" id="PF01638">
    <property type="entry name" value="HxlR"/>
    <property type="match status" value="1"/>
</dbReference>
<keyword evidence="2" id="KW-0238">DNA-binding</keyword>
<evidence type="ECO:0000259" key="4">
    <source>
        <dbReference type="PROSITE" id="PS51118"/>
    </source>
</evidence>
<keyword evidence="3" id="KW-0804">Transcription</keyword>
<dbReference type="GO" id="GO:0003677">
    <property type="term" value="F:DNA binding"/>
    <property type="evidence" value="ECO:0007669"/>
    <property type="project" value="UniProtKB-KW"/>
</dbReference>
<sequence length="100" mass="11200">MNVSTSEPIEAALALLGRQGTYRVLRALLGGPMRFGELQSVTRLLPRTLSLRLKEMDAMGWVIREQFAEVPPRVEYRLTPAAEALEPLLQAVETWAKDHA</sequence>
<evidence type="ECO:0000313" key="5">
    <source>
        <dbReference type="EMBL" id="GEM88721.1"/>
    </source>
</evidence>
<accession>A0A511RGE8</accession>
<dbReference type="InterPro" id="IPR036390">
    <property type="entry name" value="WH_DNA-bd_sf"/>
</dbReference>
<gene>
    <name evidence="5" type="ORF">ODE01S_01550</name>
</gene>
<dbReference type="SUPFAM" id="SSF46785">
    <property type="entry name" value="Winged helix' DNA-binding domain"/>
    <property type="match status" value="1"/>
</dbReference>
<name>A0A511RGE8_9DEIN</name>
<protein>
    <submittedName>
        <fullName evidence="5">Transcriptional regulator</fullName>
    </submittedName>
</protein>
<proteinExistence type="predicted"/>
<evidence type="ECO:0000256" key="3">
    <source>
        <dbReference type="ARBA" id="ARBA00023163"/>
    </source>
</evidence>